<sequence>MSAAPTPCCSPTVVEHCSTSAAPGLFSAGEDVYSCKEETDEKFQEVAARST</sequence>
<organism evidence="1">
    <name type="scientific">Cucumis melo</name>
    <name type="common">Muskmelon</name>
    <dbReference type="NCBI Taxonomy" id="3656"/>
    <lineage>
        <taxon>Eukaryota</taxon>
        <taxon>Viridiplantae</taxon>
        <taxon>Streptophyta</taxon>
        <taxon>Embryophyta</taxon>
        <taxon>Tracheophyta</taxon>
        <taxon>Spermatophyta</taxon>
        <taxon>Magnoliopsida</taxon>
        <taxon>eudicotyledons</taxon>
        <taxon>Gunneridae</taxon>
        <taxon>Pentapetalae</taxon>
        <taxon>rosids</taxon>
        <taxon>fabids</taxon>
        <taxon>Cucurbitales</taxon>
        <taxon>Cucurbitaceae</taxon>
        <taxon>Benincaseae</taxon>
        <taxon>Cucumis</taxon>
    </lineage>
</organism>
<dbReference type="EnsemblPlants" id="MELO3C034761.2.1">
    <property type="protein sequence ID" value="MELO3C034761.2.1"/>
    <property type="gene ID" value="MELO3C034761.2"/>
</dbReference>
<proteinExistence type="predicted"/>
<dbReference type="AlphaFoldDB" id="A0A9I9EJR5"/>
<accession>A0A9I9EJR5</accession>
<reference evidence="1" key="1">
    <citation type="submission" date="2023-03" db="UniProtKB">
        <authorList>
            <consortium name="EnsemblPlants"/>
        </authorList>
    </citation>
    <scope>IDENTIFICATION</scope>
</reference>
<name>A0A9I9EJR5_CUCME</name>
<evidence type="ECO:0000313" key="1">
    <source>
        <dbReference type="EnsemblPlants" id="MELO3C034761.2.1"/>
    </source>
</evidence>
<protein>
    <submittedName>
        <fullName evidence="1">Uncharacterized protein</fullName>
    </submittedName>
</protein>
<dbReference type="Gramene" id="MELO3C034761.2.1">
    <property type="protein sequence ID" value="MELO3C034761.2.1"/>
    <property type="gene ID" value="MELO3C034761.2"/>
</dbReference>